<comment type="similarity">
    <text evidence="1">Belongs to the CCM1 family.</text>
</comment>
<dbReference type="FunFam" id="1.25.40.10:FF:000266">
    <property type="entry name" value="Pentatricopeptide repeat domain-containing protein"/>
    <property type="match status" value="1"/>
</dbReference>
<comment type="function">
    <text evidence="3">Regulates mitochondrial small subunit maturation by controlling 15S rRNA 5'-end processing. Localizes to the 5' precursor of the 15S rRNA in a position that is subsequently occupied by mS47 in the mature yeast mtSSU. Uses structure and sequence-specific RNA recognition, binding to a single-stranded region of the precursor and specifically recognizing bases -6 to -1. The exchange of Ccm1 for mS47 is coupled to the irreversible removal of precursor rRNA that is accompanied by conformational changes of the mitoribosomal proteins uS5m and mS26. These conformational changes signal completion of 5'-end rRNA processing through protection of the mature 5'-end of the 15S rRNA and stabilization of mS47. The removal of the 5' precursor together with the dissociation of Ccm1 may be catalyzed by the 5'-3' exoribonuclease Pet127. Involved in the specific removal of group I introns in mitochondrial encoded transcripts.</text>
</comment>
<feature type="domain" description="Tetratricopeptide repeat" evidence="7">
    <location>
        <begin position="513"/>
        <end position="610"/>
    </location>
</feature>
<reference evidence="8 9" key="1">
    <citation type="submission" date="2017-03" db="EMBL/GenBank/DDBJ databases">
        <title>Genomes of endolithic fungi from Antarctica.</title>
        <authorList>
            <person name="Coleine C."/>
            <person name="Masonjones S."/>
            <person name="Stajich J.E."/>
        </authorList>
    </citation>
    <scope>NUCLEOTIDE SEQUENCE [LARGE SCALE GENOMIC DNA]</scope>
    <source>
        <strain evidence="8 9">CCFEE 6315</strain>
    </source>
</reference>
<gene>
    <name evidence="8" type="ORF">B0A50_00653</name>
</gene>
<evidence type="ECO:0000313" key="8">
    <source>
        <dbReference type="EMBL" id="TKA33816.1"/>
    </source>
</evidence>
<dbReference type="Proteomes" id="UP000308549">
    <property type="component" value="Unassembled WGS sequence"/>
</dbReference>
<dbReference type="PANTHER" id="PTHR47447">
    <property type="entry name" value="OS03G0856100 PROTEIN"/>
    <property type="match status" value="1"/>
</dbReference>
<organism evidence="8 9">
    <name type="scientific">Salinomyces thailandicus</name>
    <dbReference type="NCBI Taxonomy" id="706561"/>
    <lineage>
        <taxon>Eukaryota</taxon>
        <taxon>Fungi</taxon>
        <taxon>Dikarya</taxon>
        <taxon>Ascomycota</taxon>
        <taxon>Pezizomycotina</taxon>
        <taxon>Dothideomycetes</taxon>
        <taxon>Dothideomycetidae</taxon>
        <taxon>Mycosphaerellales</taxon>
        <taxon>Teratosphaeriaceae</taxon>
        <taxon>Salinomyces</taxon>
    </lineage>
</organism>
<dbReference type="PROSITE" id="PS51375">
    <property type="entry name" value="PPR"/>
    <property type="match status" value="3"/>
</dbReference>
<feature type="repeat" description="PPR" evidence="5">
    <location>
        <begin position="393"/>
        <end position="427"/>
    </location>
</feature>
<dbReference type="Pfam" id="PF01535">
    <property type="entry name" value="PPR"/>
    <property type="match status" value="1"/>
</dbReference>
<proteinExistence type="inferred from homology"/>
<evidence type="ECO:0000259" key="7">
    <source>
        <dbReference type="Pfam" id="PF24603"/>
    </source>
</evidence>
<accession>A0A4U0UGM0</accession>
<comment type="subunit">
    <text evidence="4">Binds to mitochondrial small subunit 15S rRNA.</text>
</comment>
<feature type="repeat" description="PPR" evidence="5">
    <location>
        <begin position="1020"/>
        <end position="1050"/>
    </location>
</feature>
<feature type="compositionally biased region" description="Polar residues" evidence="6">
    <location>
        <begin position="216"/>
        <end position="232"/>
    </location>
</feature>
<evidence type="ECO:0000256" key="6">
    <source>
        <dbReference type="SAM" id="MobiDB-lite"/>
    </source>
</evidence>
<dbReference type="NCBIfam" id="TIGR00756">
    <property type="entry name" value="PPR"/>
    <property type="match status" value="2"/>
</dbReference>
<feature type="repeat" description="PPR" evidence="5">
    <location>
        <begin position="985"/>
        <end position="1019"/>
    </location>
</feature>
<name>A0A4U0UGM0_9PEZI</name>
<dbReference type="Gene3D" id="1.25.40.10">
    <property type="entry name" value="Tetratricopeptide repeat domain"/>
    <property type="match status" value="5"/>
</dbReference>
<dbReference type="OrthoDB" id="411857at2759"/>
<evidence type="ECO:0000256" key="3">
    <source>
        <dbReference type="ARBA" id="ARBA00044493"/>
    </source>
</evidence>
<evidence type="ECO:0000256" key="1">
    <source>
        <dbReference type="ARBA" id="ARBA00006192"/>
    </source>
</evidence>
<dbReference type="InterPro" id="IPR011990">
    <property type="entry name" value="TPR-like_helical_dom_sf"/>
</dbReference>
<dbReference type="InterPro" id="IPR002885">
    <property type="entry name" value="PPR_rpt"/>
</dbReference>
<keyword evidence="2" id="KW-0677">Repeat</keyword>
<evidence type="ECO:0000313" key="9">
    <source>
        <dbReference type="Proteomes" id="UP000308549"/>
    </source>
</evidence>
<feature type="region of interest" description="Disordered" evidence="6">
    <location>
        <begin position="211"/>
        <end position="232"/>
    </location>
</feature>
<protein>
    <recommendedName>
        <fullName evidence="7">Tetratricopeptide repeat domain-containing protein</fullName>
    </recommendedName>
</protein>
<dbReference type="Pfam" id="PF24603">
    <property type="entry name" value="TPR_30"/>
    <property type="match status" value="1"/>
</dbReference>
<feature type="region of interest" description="Disordered" evidence="6">
    <location>
        <begin position="59"/>
        <end position="90"/>
    </location>
</feature>
<dbReference type="Pfam" id="PF13041">
    <property type="entry name" value="PPR_2"/>
    <property type="match status" value="1"/>
</dbReference>
<comment type="caution">
    <text evidence="8">The sequence shown here is derived from an EMBL/GenBank/DDBJ whole genome shotgun (WGS) entry which is preliminary data.</text>
</comment>
<dbReference type="PANTHER" id="PTHR47447:SF17">
    <property type="entry name" value="OS12G0638900 PROTEIN"/>
    <property type="match status" value="1"/>
</dbReference>
<sequence>MPYVKPTVHLSRLAGNALKSFTHGYAQSVVAASQSSYAAQNTPAGPLADTLLGKLRKNQQSRVQNALQGADGVRQAGTSHGPQSGRLEAEQTDSGLERYFDAWQKHQRNGGTKEWQQFQFARRLEWQPPTTVPAQAAEATAVDESAPAQESDDVVRGTLKRSYTTSALDNFGKAFSNDEAAEAAALQQVNDAIAEEILKSKEELDAGLDAGARSPTAISDKTITPPTTISLSDSASTSEAEIYAQELLALAETKQYERIPAAFKSMLHAGVQNPSPAAYRALLCSAIELTSGKHLRVPKALEVYSDMLHRDVTPDTETFSLLVGLLANRASEALALRKSLEQSLVRYGGLEQAGSFMFRSTEAEHRMLMEDSSLPIALKIFDRAVQSGRYGLSSEACAALVTACAEQGRLEHMTHIYQYMEIAGMQPKSALYPAMISAFGQIGDLNSAVRIYDEYKELAIANDAGVNAVERIDNDVYASLINAYGSADRLKGGLKFLSSVQSGISSEKELLELREIVALQALLPLALKDATFRNAFDLVNSLRGRALSSALASITATAADKNMLDISTKTFDSLAKLTQDLAEPAMAMLAMHIRNANVEAAEPFFRILESAPAKVNFIEPTTMRAVALIGVGQLERGMRQARRMFSRIRDQQPESAMGEAVSQIDEALGLIGSFMLKSQAPVQAEASVELLRTMLENGGLIAPTAEHVVARLGPDHISRLNPADVELLMRVQAGMILDESSIADIAGPARFGCLLENIISRSIMPSTETETQIERTLINVDHAELSKMWNSYRYPSTSAFTPVASYQQQVFAPMKPAFDDAFDPYAARTDVKGSNLINDLLDRPQSRRMNEALTKFRNMRRVGRVPRMFTYGKLIESAAKENNLTLAYEVLEMAKQDVPFDARYRVVRFGWQQILDHMVAGCLTIGRRDLAARYHQDLSDIGAAPSANTFGLYITTLKETTKTFDEASEAVKIFLRAKAEGIEPSSFLYNALIGKLGKARRIDDCLFYFAEMRNLGVRPTSVTYGTIVNALCRVSDEKFAEEIFEEMEACTNYKPRPAPYHSLMQYFLTTKRDRSKVLAFYERMRSKGIAPTVHTFKLLIDTHATLEPINMPAAEAVLGEMKLAGLQPEAVHYASLIHAKGCVLHDLAGARALFDSVIADTSVRPQPCMYQALLESLNANHAVKDSEALLQDMRLRNIDFTPYIANALIHGWTLEKDTTKAKQAFDRVPLGRREPSTYEAMVRAYLAAEQREAAKVVVREALSRGYPTAVAVKQSVVELNDDKSDEIGALLRFLYTFKYKVPHQQDSTRCSFHVRVYALAEKYSIDALQALAAQKFTRVSERDRFWSCDAFADAIQDIYKSPIGANRILKEAVVNIVCEQASELYGHPDVHERFRKISAEIPELATAVLTWTMSEVVKKENLRTYVCPEKGCKQPFQVDLSKRALDTALYWKCPGCFQTFARSRREWKKKHQVRLAEVTAYGQVQLPFLRGPFQSDVSDDGEESVAQLD</sequence>
<dbReference type="EMBL" id="NAJL01000002">
    <property type="protein sequence ID" value="TKA33816.1"/>
    <property type="molecule type" value="Genomic_DNA"/>
</dbReference>
<dbReference type="InterPro" id="IPR057585">
    <property type="entry name" value="TPR_dom_fungi"/>
</dbReference>
<evidence type="ECO:0000256" key="2">
    <source>
        <dbReference type="ARBA" id="ARBA00022737"/>
    </source>
</evidence>
<evidence type="ECO:0000256" key="5">
    <source>
        <dbReference type="PROSITE-ProRule" id="PRU00708"/>
    </source>
</evidence>
<evidence type="ECO:0000256" key="4">
    <source>
        <dbReference type="ARBA" id="ARBA00044511"/>
    </source>
</evidence>
<keyword evidence="9" id="KW-1185">Reference proteome</keyword>